<evidence type="ECO:0000259" key="8">
    <source>
        <dbReference type="Pfam" id="PF01773"/>
    </source>
</evidence>
<feature type="transmembrane region" description="Helical" evidence="7">
    <location>
        <begin position="280"/>
        <end position="302"/>
    </location>
</feature>
<keyword evidence="7" id="KW-0813">Transport</keyword>
<feature type="transmembrane region" description="Helical" evidence="7">
    <location>
        <begin position="29"/>
        <end position="47"/>
    </location>
</feature>
<feature type="domain" description="Concentrative nucleoside transporter N-terminal" evidence="8">
    <location>
        <begin position="8"/>
        <end position="81"/>
    </location>
</feature>
<dbReference type="STRING" id="1121305.CLCOL_21890"/>
<dbReference type="InterPro" id="IPR008276">
    <property type="entry name" value="C_nuclsd_transpt"/>
</dbReference>
<evidence type="ECO:0000256" key="7">
    <source>
        <dbReference type="RuleBase" id="RU362018"/>
    </source>
</evidence>
<keyword evidence="12" id="KW-1185">Reference proteome</keyword>
<feature type="transmembrane region" description="Helical" evidence="7">
    <location>
        <begin position="252"/>
        <end position="274"/>
    </location>
</feature>
<evidence type="ECO:0000256" key="3">
    <source>
        <dbReference type="ARBA" id="ARBA00022475"/>
    </source>
</evidence>
<evidence type="ECO:0000256" key="6">
    <source>
        <dbReference type="ARBA" id="ARBA00023136"/>
    </source>
</evidence>
<comment type="subcellular location">
    <subcellularLocation>
        <location evidence="1">Cell membrane</location>
        <topology evidence="1">Multi-pass membrane protein</topology>
    </subcellularLocation>
</comment>
<evidence type="ECO:0000256" key="1">
    <source>
        <dbReference type="ARBA" id="ARBA00004651"/>
    </source>
</evidence>
<feature type="transmembrane region" description="Helical" evidence="7">
    <location>
        <begin position="167"/>
        <end position="189"/>
    </location>
</feature>
<feature type="transmembrane region" description="Helical" evidence="7">
    <location>
        <begin position="383"/>
        <end position="405"/>
    </location>
</feature>
<dbReference type="NCBIfam" id="TIGR00804">
    <property type="entry name" value="nupC"/>
    <property type="match status" value="1"/>
</dbReference>
<keyword evidence="3" id="KW-1003">Cell membrane</keyword>
<feature type="transmembrane region" description="Helical" evidence="7">
    <location>
        <begin position="195"/>
        <end position="215"/>
    </location>
</feature>
<evidence type="ECO:0000259" key="10">
    <source>
        <dbReference type="Pfam" id="PF07670"/>
    </source>
</evidence>
<dbReference type="PANTHER" id="PTHR10590:SF4">
    <property type="entry name" value="SOLUTE CARRIER FAMILY 28 MEMBER 3"/>
    <property type="match status" value="1"/>
</dbReference>
<sequence>MSKFVGILGLIILLGIAYLLSNNKKAINWKLVGIGVSLQIIFALLILKVPAGRIVFEYVGGLVSKLLEFTGDGAAFLFGDLVNSNKFGSIFAFQVLPTIVFFSAFMSILYYLGIMQAIISLLAKGIAKMLGTSGAETLSAVGNIFLGQTEAPLLIKPFIKSMTKSELLTIMVGGMATVSGGVMAGYVAMGISASHLLAASIMAAPAGLIVSKIIFPETEEPATKGKIELDLEATNSNIIDAAATGASEGLSLALNVGAMLLAFIALIAFINSLIGWVGGLFGADFLSLGWILGRLFAPLAYVMGIPSVDIIKAGELIGQKVVLNEFVAYANLAPMIKGGALTQKGATILTYALCGFANISSIGIQIGGIGGLAPERRSEIAELGVKALIGGLITTCMTGTIAGLLM</sequence>
<feature type="domain" description="Nucleoside transporter/FeoB GTPase Gate" evidence="10">
    <location>
        <begin position="92"/>
        <end position="190"/>
    </location>
</feature>
<dbReference type="InterPro" id="IPR011657">
    <property type="entry name" value="CNT_C_dom"/>
</dbReference>
<accession>A0A151AKS8</accession>
<dbReference type="InterPro" id="IPR011642">
    <property type="entry name" value="Gate_dom"/>
</dbReference>
<feature type="transmembrane region" description="Helical" evidence="7">
    <location>
        <begin position="90"/>
        <end position="112"/>
    </location>
</feature>
<name>A0A151AKS8_9CLOT</name>
<comment type="similarity">
    <text evidence="2 7">Belongs to the concentrative nucleoside transporter (CNT) (TC 2.A.41) family.</text>
</comment>
<dbReference type="InterPro" id="IPR002668">
    <property type="entry name" value="CNT_N_dom"/>
</dbReference>
<proteinExistence type="inferred from homology"/>
<comment type="caution">
    <text evidence="11">The sequence shown here is derived from an EMBL/GenBank/DDBJ whole genome shotgun (WGS) entry which is preliminary data.</text>
</comment>
<evidence type="ECO:0000256" key="2">
    <source>
        <dbReference type="ARBA" id="ARBA00009033"/>
    </source>
</evidence>
<dbReference type="Pfam" id="PF07662">
    <property type="entry name" value="Nucleos_tra2_C"/>
    <property type="match status" value="1"/>
</dbReference>
<dbReference type="GO" id="GO:0005337">
    <property type="term" value="F:nucleoside transmembrane transporter activity"/>
    <property type="evidence" value="ECO:0007669"/>
    <property type="project" value="InterPro"/>
</dbReference>
<dbReference type="AlphaFoldDB" id="A0A151AKS8"/>
<keyword evidence="6 7" id="KW-0472">Membrane</keyword>
<dbReference type="PANTHER" id="PTHR10590">
    <property type="entry name" value="SODIUM/NUCLEOSIDE COTRANSPORTER"/>
    <property type="match status" value="1"/>
</dbReference>
<dbReference type="GO" id="GO:0015293">
    <property type="term" value="F:symporter activity"/>
    <property type="evidence" value="ECO:0007669"/>
    <property type="project" value="TreeGrafter"/>
</dbReference>
<gene>
    <name evidence="11" type="primary">nupX</name>
    <name evidence="11" type="ORF">CLCOL_21890</name>
</gene>
<evidence type="ECO:0000256" key="4">
    <source>
        <dbReference type="ARBA" id="ARBA00022692"/>
    </source>
</evidence>
<evidence type="ECO:0000313" key="12">
    <source>
        <dbReference type="Proteomes" id="UP000075374"/>
    </source>
</evidence>
<dbReference type="Proteomes" id="UP000075374">
    <property type="component" value="Unassembled WGS sequence"/>
</dbReference>
<dbReference type="EMBL" id="LTBB01000012">
    <property type="protein sequence ID" value="KYH28236.1"/>
    <property type="molecule type" value="Genomic_DNA"/>
</dbReference>
<dbReference type="PATRIC" id="fig|1121305.3.peg.2191"/>
<dbReference type="RefSeq" id="WP_061858989.1">
    <property type="nucleotide sequence ID" value="NZ_LTBB01000012.1"/>
</dbReference>
<dbReference type="InterPro" id="IPR018270">
    <property type="entry name" value="C_nuclsd_transpt_met_bac"/>
</dbReference>
<keyword evidence="5 7" id="KW-1133">Transmembrane helix</keyword>
<comment type="caution">
    <text evidence="7">Lacks conserved residue(s) required for the propagation of feature annotation.</text>
</comment>
<protein>
    <recommendedName>
        <fullName evidence="7">Nucleoside permease</fullName>
    </recommendedName>
</protein>
<evidence type="ECO:0000256" key="5">
    <source>
        <dbReference type="ARBA" id="ARBA00022989"/>
    </source>
</evidence>
<dbReference type="GO" id="GO:0005886">
    <property type="term" value="C:plasma membrane"/>
    <property type="evidence" value="ECO:0007669"/>
    <property type="project" value="UniProtKB-SubCell"/>
</dbReference>
<dbReference type="Pfam" id="PF01773">
    <property type="entry name" value="Nucleos_tra2_N"/>
    <property type="match status" value="1"/>
</dbReference>
<dbReference type="Pfam" id="PF07670">
    <property type="entry name" value="Gate"/>
    <property type="match status" value="1"/>
</dbReference>
<evidence type="ECO:0000259" key="9">
    <source>
        <dbReference type="Pfam" id="PF07662"/>
    </source>
</evidence>
<evidence type="ECO:0000313" key="11">
    <source>
        <dbReference type="EMBL" id="KYH28236.1"/>
    </source>
</evidence>
<reference evidence="11 12" key="1">
    <citation type="submission" date="2016-02" db="EMBL/GenBank/DDBJ databases">
        <title>Genome sequence of Clostridium colicanis DSM 13634.</title>
        <authorList>
            <person name="Poehlein A."/>
            <person name="Daniel R."/>
        </authorList>
    </citation>
    <scope>NUCLEOTIDE SEQUENCE [LARGE SCALE GENOMIC DNA]</scope>
    <source>
        <strain evidence="11 12">DSM 13634</strain>
    </source>
</reference>
<keyword evidence="4 7" id="KW-0812">Transmembrane</keyword>
<feature type="domain" description="Concentrative nucleoside transporter C-terminal" evidence="9">
    <location>
        <begin position="195"/>
        <end position="403"/>
    </location>
</feature>
<organism evidence="11 12">
    <name type="scientific">Clostridium colicanis DSM 13634</name>
    <dbReference type="NCBI Taxonomy" id="1121305"/>
    <lineage>
        <taxon>Bacteria</taxon>
        <taxon>Bacillati</taxon>
        <taxon>Bacillota</taxon>
        <taxon>Clostridia</taxon>
        <taxon>Eubacteriales</taxon>
        <taxon>Clostridiaceae</taxon>
        <taxon>Clostridium</taxon>
    </lineage>
</organism>